<name>A0A0A9FDK1_ARUDO</name>
<reference evidence="2" key="2">
    <citation type="journal article" date="2015" name="Data Brief">
        <title>Shoot transcriptome of the giant reed, Arundo donax.</title>
        <authorList>
            <person name="Barrero R.A."/>
            <person name="Guerrero F.D."/>
            <person name="Moolhuijzen P."/>
            <person name="Goolsby J.A."/>
            <person name="Tidwell J."/>
            <person name="Bellgard S.E."/>
            <person name="Bellgard M.I."/>
        </authorList>
    </citation>
    <scope>NUCLEOTIDE SEQUENCE</scope>
    <source>
        <tissue evidence="2">Shoot tissue taken approximately 20 cm above the soil surface</tissue>
    </source>
</reference>
<reference evidence="2" key="1">
    <citation type="submission" date="2014-09" db="EMBL/GenBank/DDBJ databases">
        <authorList>
            <person name="Magalhaes I.L.F."/>
            <person name="Oliveira U."/>
            <person name="Santos F.R."/>
            <person name="Vidigal T.H.D.A."/>
            <person name="Brescovit A.D."/>
            <person name="Santos A.J."/>
        </authorList>
    </citation>
    <scope>NUCLEOTIDE SEQUENCE</scope>
    <source>
        <tissue evidence="2">Shoot tissue taken approximately 20 cm above the soil surface</tissue>
    </source>
</reference>
<dbReference type="AlphaFoldDB" id="A0A0A9FDK1"/>
<feature type="compositionally biased region" description="Low complexity" evidence="1">
    <location>
        <begin position="1"/>
        <end position="25"/>
    </location>
</feature>
<evidence type="ECO:0000313" key="2">
    <source>
        <dbReference type="EMBL" id="JAE08196.1"/>
    </source>
</evidence>
<feature type="region of interest" description="Disordered" evidence="1">
    <location>
        <begin position="1"/>
        <end position="33"/>
    </location>
</feature>
<sequence>MSFGISTISTISRTTTMTTTTMSRIPPRYPRRHAASTPMINTKIFASLSRLSGYDP</sequence>
<protein>
    <submittedName>
        <fullName evidence="2">Uncharacterized protein</fullName>
    </submittedName>
</protein>
<evidence type="ECO:0000256" key="1">
    <source>
        <dbReference type="SAM" id="MobiDB-lite"/>
    </source>
</evidence>
<dbReference type="EMBL" id="GBRH01189700">
    <property type="protein sequence ID" value="JAE08196.1"/>
    <property type="molecule type" value="Transcribed_RNA"/>
</dbReference>
<organism evidence="2">
    <name type="scientific">Arundo donax</name>
    <name type="common">Giant reed</name>
    <name type="synonym">Donax arundinaceus</name>
    <dbReference type="NCBI Taxonomy" id="35708"/>
    <lineage>
        <taxon>Eukaryota</taxon>
        <taxon>Viridiplantae</taxon>
        <taxon>Streptophyta</taxon>
        <taxon>Embryophyta</taxon>
        <taxon>Tracheophyta</taxon>
        <taxon>Spermatophyta</taxon>
        <taxon>Magnoliopsida</taxon>
        <taxon>Liliopsida</taxon>
        <taxon>Poales</taxon>
        <taxon>Poaceae</taxon>
        <taxon>PACMAD clade</taxon>
        <taxon>Arundinoideae</taxon>
        <taxon>Arundineae</taxon>
        <taxon>Arundo</taxon>
    </lineage>
</organism>
<accession>A0A0A9FDK1</accession>
<proteinExistence type="predicted"/>